<dbReference type="PANTHER" id="PTHR23508">
    <property type="entry name" value="CARBOXYLIC ACID TRANSPORTER PROTEIN HOMOLOG"/>
    <property type="match status" value="1"/>
</dbReference>
<name>A0A3D9EEV6_ECTOL</name>
<keyword evidence="2 5" id="KW-0812">Transmembrane</keyword>
<sequence>MAEGCLAFMTQSKGCVMDDYKRWDTGYEWKAVLLLSLAFGLVGLDRFIILPLFPVMMQDLDLDYQDLGNISAALAIAWGVSAVLMGRLSDRVGRRGILIASVAMFSLLAGASGLATGIAGLLLIRAVMGISEGAFTPTSIAATAEASKSTRRGMNIGIQQAMFPILGLGLGPVLATQLLLVVPSWRWVFVIVAIPGLVLALCMYKIMRDAPKAATPSLTSSPQRWADVFKYRNVIVNVFSMFCILTCLFVVSAMMPNYLTDYLKLDVQQMGFVMSAIGFGGFTGQLVLPTLSDYIGRRAVLLLSFVGTGVFLFMLIRTGAEPIKLFGFLFMATFFNFSLTCLTVGPLTNEAVPAHLASTAVGVVVGIGEIFGGGVAPALAGFIAKNYGIQYTLYLAMAGLVVGFLVGLALKETAPIKRNPQQNLDSPAKA</sequence>
<dbReference type="CDD" id="cd17316">
    <property type="entry name" value="MFS_SV2_like"/>
    <property type="match status" value="1"/>
</dbReference>
<keyword evidence="4 5" id="KW-0472">Membrane</keyword>
<feature type="domain" description="Major facilitator superfamily (MFS) profile" evidence="6">
    <location>
        <begin position="31"/>
        <end position="415"/>
    </location>
</feature>
<organism evidence="7 8">
    <name type="scientific">Ectopseudomonas oleovorans</name>
    <name type="common">Pseudomonas oleovorans</name>
    <dbReference type="NCBI Taxonomy" id="301"/>
    <lineage>
        <taxon>Bacteria</taxon>
        <taxon>Pseudomonadati</taxon>
        <taxon>Pseudomonadota</taxon>
        <taxon>Gammaproteobacteria</taxon>
        <taxon>Pseudomonadales</taxon>
        <taxon>Pseudomonadaceae</taxon>
        <taxon>Ectopseudomonas</taxon>
    </lineage>
</organism>
<feature type="transmembrane region" description="Helical" evidence="5">
    <location>
        <begin position="97"/>
        <end position="124"/>
    </location>
</feature>
<feature type="transmembrane region" description="Helical" evidence="5">
    <location>
        <begin position="161"/>
        <end position="181"/>
    </location>
</feature>
<dbReference type="InterPro" id="IPR005829">
    <property type="entry name" value="Sugar_transporter_CS"/>
</dbReference>
<reference evidence="7 8" key="1">
    <citation type="submission" date="2018-07" db="EMBL/GenBank/DDBJ databases">
        <title>Genome sequencing of rice bacterial endophytes.</title>
        <authorList>
            <person name="Venturi V."/>
        </authorList>
    </citation>
    <scope>NUCLEOTIDE SEQUENCE [LARGE SCALE GENOMIC DNA]</scope>
    <source>
        <strain evidence="7 8">AG1002</strain>
    </source>
</reference>
<accession>A0A3D9EEV6</accession>
<feature type="transmembrane region" description="Helical" evidence="5">
    <location>
        <begin position="67"/>
        <end position="85"/>
    </location>
</feature>
<dbReference type="AlphaFoldDB" id="A0A3D9EEV6"/>
<evidence type="ECO:0000256" key="1">
    <source>
        <dbReference type="ARBA" id="ARBA00004141"/>
    </source>
</evidence>
<evidence type="ECO:0000256" key="5">
    <source>
        <dbReference type="SAM" id="Phobius"/>
    </source>
</evidence>
<feature type="transmembrane region" description="Helical" evidence="5">
    <location>
        <begin position="360"/>
        <end position="383"/>
    </location>
</feature>
<dbReference type="Gene3D" id="1.20.1250.20">
    <property type="entry name" value="MFS general substrate transporter like domains"/>
    <property type="match status" value="2"/>
</dbReference>
<evidence type="ECO:0000256" key="3">
    <source>
        <dbReference type="ARBA" id="ARBA00022989"/>
    </source>
</evidence>
<keyword evidence="3 5" id="KW-1133">Transmembrane helix</keyword>
<evidence type="ECO:0000259" key="6">
    <source>
        <dbReference type="PROSITE" id="PS50850"/>
    </source>
</evidence>
<gene>
    <name evidence="7" type="ORF">DFO60_3311</name>
</gene>
<dbReference type="GO" id="GO:0005886">
    <property type="term" value="C:plasma membrane"/>
    <property type="evidence" value="ECO:0007669"/>
    <property type="project" value="TreeGrafter"/>
</dbReference>
<dbReference type="PROSITE" id="PS00216">
    <property type="entry name" value="SUGAR_TRANSPORT_1"/>
    <property type="match status" value="1"/>
</dbReference>
<feature type="transmembrane region" description="Helical" evidence="5">
    <location>
        <begin position="234"/>
        <end position="255"/>
    </location>
</feature>
<evidence type="ECO:0000313" key="8">
    <source>
        <dbReference type="Proteomes" id="UP000256988"/>
    </source>
</evidence>
<proteinExistence type="predicted"/>
<dbReference type="InterPro" id="IPR020846">
    <property type="entry name" value="MFS_dom"/>
</dbReference>
<dbReference type="GO" id="GO:0046943">
    <property type="term" value="F:carboxylic acid transmembrane transporter activity"/>
    <property type="evidence" value="ECO:0007669"/>
    <property type="project" value="TreeGrafter"/>
</dbReference>
<feature type="transmembrane region" description="Helical" evidence="5">
    <location>
        <begin position="300"/>
        <end position="320"/>
    </location>
</feature>
<dbReference type="InterPro" id="IPR036259">
    <property type="entry name" value="MFS_trans_sf"/>
</dbReference>
<dbReference type="Proteomes" id="UP000256988">
    <property type="component" value="Unassembled WGS sequence"/>
</dbReference>
<feature type="transmembrane region" description="Helical" evidence="5">
    <location>
        <begin position="31"/>
        <end position="55"/>
    </location>
</feature>
<feature type="transmembrane region" description="Helical" evidence="5">
    <location>
        <begin position="267"/>
        <end position="288"/>
    </location>
</feature>
<feature type="transmembrane region" description="Helical" evidence="5">
    <location>
        <begin position="187"/>
        <end position="204"/>
    </location>
</feature>
<protein>
    <submittedName>
        <fullName evidence="7">Putative MFS family arabinose efflux permease</fullName>
    </submittedName>
</protein>
<comment type="caution">
    <text evidence="7">The sequence shown here is derived from an EMBL/GenBank/DDBJ whole genome shotgun (WGS) entry which is preliminary data.</text>
</comment>
<evidence type="ECO:0000256" key="2">
    <source>
        <dbReference type="ARBA" id="ARBA00022692"/>
    </source>
</evidence>
<comment type="subcellular location">
    <subcellularLocation>
        <location evidence="1">Membrane</location>
        <topology evidence="1">Multi-pass membrane protein</topology>
    </subcellularLocation>
</comment>
<evidence type="ECO:0000313" key="7">
    <source>
        <dbReference type="EMBL" id="RED01693.1"/>
    </source>
</evidence>
<dbReference type="SUPFAM" id="SSF103473">
    <property type="entry name" value="MFS general substrate transporter"/>
    <property type="match status" value="1"/>
</dbReference>
<dbReference type="PROSITE" id="PS50850">
    <property type="entry name" value="MFS"/>
    <property type="match status" value="1"/>
</dbReference>
<dbReference type="Pfam" id="PF07690">
    <property type="entry name" value="MFS_1"/>
    <property type="match status" value="1"/>
</dbReference>
<dbReference type="PANTHER" id="PTHR23508:SF10">
    <property type="entry name" value="CARBOXYLIC ACID TRANSPORTER PROTEIN HOMOLOG"/>
    <property type="match status" value="1"/>
</dbReference>
<feature type="transmembrane region" description="Helical" evidence="5">
    <location>
        <begin position="389"/>
        <end position="410"/>
    </location>
</feature>
<dbReference type="InterPro" id="IPR011701">
    <property type="entry name" value="MFS"/>
</dbReference>
<dbReference type="EMBL" id="QRDL01000005">
    <property type="protein sequence ID" value="RED01693.1"/>
    <property type="molecule type" value="Genomic_DNA"/>
</dbReference>
<feature type="transmembrane region" description="Helical" evidence="5">
    <location>
        <begin position="326"/>
        <end position="348"/>
    </location>
</feature>
<evidence type="ECO:0000256" key="4">
    <source>
        <dbReference type="ARBA" id="ARBA00023136"/>
    </source>
</evidence>